<evidence type="ECO:0000256" key="7">
    <source>
        <dbReference type="SAM" id="MobiDB-lite"/>
    </source>
</evidence>
<dbReference type="InterPro" id="IPR037160">
    <property type="entry name" value="DNA_Pol_thumb_sf"/>
</dbReference>
<dbReference type="Pfam" id="PF10391">
    <property type="entry name" value="DNA_pol_lambd_f"/>
    <property type="match status" value="1"/>
</dbReference>
<dbReference type="InterPro" id="IPR001357">
    <property type="entry name" value="BRCT_dom"/>
</dbReference>
<evidence type="ECO:0000256" key="5">
    <source>
        <dbReference type="ARBA" id="ARBA00022723"/>
    </source>
</evidence>
<dbReference type="Gene3D" id="3.40.50.10190">
    <property type="entry name" value="BRCT domain"/>
    <property type="match status" value="1"/>
</dbReference>
<dbReference type="GO" id="GO:0003887">
    <property type="term" value="F:DNA-directed DNA polymerase activity"/>
    <property type="evidence" value="ECO:0007669"/>
    <property type="project" value="InterPro"/>
</dbReference>
<name>A8NI67_COPC7</name>
<keyword evidence="5" id="KW-0479">Metal-binding</keyword>
<comment type="subcellular location">
    <subcellularLocation>
        <location evidence="1">Nucleus</location>
    </subcellularLocation>
</comment>
<dbReference type="InterPro" id="IPR002054">
    <property type="entry name" value="DNA-dir_DNA_pol_X"/>
</dbReference>
<dbReference type="CDD" id="cd00027">
    <property type="entry name" value="BRCT"/>
    <property type="match status" value="1"/>
</dbReference>
<dbReference type="InterPro" id="IPR036908">
    <property type="entry name" value="RlpA-like_sf"/>
</dbReference>
<dbReference type="PANTHER" id="PTHR11276:SF28">
    <property type="entry name" value="DNA POLYMERASE LAMBDA"/>
    <property type="match status" value="1"/>
</dbReference>
<dbReference type="Gene3D" id="3.30.210.10">
    <property type="entry name" value="DNA polymerase, thumb domain"/>
    <property type="match status" value="1"/>
</dbReference>
<reference evidence="9 10" key="1">
    <citation type="journal article" date="2010" name="Proc. Natl. Acad. Sci. U.S.A.">
        <title>Insights into evolution of multicellular fungi from the assembled chromosomes of the mushroom Coprinopsis cinerea (Coprinus cinereus).</title>
        <authorList>
            <person name="Stajich J.E."/>
            <person name="Wilke S.K."/>
            <person name="Ahren D."/>
            <person name="Au C.H."/>
            <person name="Birren B.W."/>
            <person name="Borodovsky M."/>
            <person name="Burns C."/>
            <person name="Canback B."/>
            <person name="Casselton L.A."/>
            <person name="Cheng C.K."/>
            <person name="Deng J."/>
            <person name="Dietrich F.S."/>
            <person name="Fargo D.C."/>
            <person name="Farman M.L."/>
            <person name="Gathman A.C."/>
            <person name="Goldberg J."/>
            <person name="Guigo R."/>
            <person name="Hoegger P.J."/>
            <person name="Hooker J.B."/>
            <person name="Huggins A."/>
            <person name="James T.Y."/>
            <person name="Kamada T."/>
            <person name="Kilaru S."/>
            <person name="Kodira C."/>
            <person name="Kues U."/>
            <person name="Kupfer D."/>
            <person name="Kwan H.S."/>
            <person name="Lomsadze A."/>
            <person name="Li W."/>
            <person name="Lilly W.W."/>
            <person name="Ma L.J."/>
            <person name="Mackey A.J."/>
            <person name="Manning G."/>
            <person name="Martin F."/>
            <person name="Muraguchi H."/>
            <person name="Natvig D.O."/>
            <person name="Palmerini H."/>
            <person name="Ramesh M.A."/>
            <person name="Rehmeyer C.J."/>
            <person name="Roe B.A."/>
            <person name="Shenoy N."/>
            <person name="Stanke M."/>
            <person name="Ter-Hovhannisyan V."/>
            <person name="Tunlid A."/>
            <person name="Velagapudi R."/>
            <person name="Vision T.J."/>
            <person name="Zeng Q."/>
            <person name="Zolan M.E."/>
            <person name="Pukkila P.J."/>
        </authorList>
    </citation>
    <scope>NUCLEOTIDE SEQUENCE [LARGE SCALE GENOMIC DNA]</scope>
    <source>
        <strain evidence="10">Okayama-7 / 130 / ATCC MYA-4618 / FGSC 9003</strain>
    </source>
</reference>
<sequence length="1047" mass="116246">MAARNLKKFVEGQDNIMSLPDEDVGEYFQRTRTVWKPPSHGEASPVRVTPSPAFASRKRGLSSPGGTKKKRRMSTDQLPNEEITKLTLSPIPPGSKPVQTAAPKNGALMAQPAKLQPIRTTAQSGAKQPQLKATKPSPEEGKKASPIVVQNEVCSSPIEDPSVVLSAAKERPRNRAIPSESSSLLLEVRERVAAHRASKSRMKTVPLDRQDTAPVIHAERSIDGSSVIYVSSSESSRASSPAPDITMKSQVKGKVANSVSGKKTPKVTTSKGKNKKDQPKMRPPEYAQYIQTEAAAGNLPKRPLTGFKFLDGYQIFYTGGDMRNASETTRARMELIVRYGGTLIPTYDPNVVTHIVTDAPETTTVNALGLKRLRDIPDRIPTVKWSWVTWGIGKAASCTKDELYEKLRDHLWQHAAFSDRLEAGMKATKSFIRAKSKGKGKEKARLVEEGSSPVSDSTQEPVAADEYESQVSANDVLSVAIPTEARPGGLPSPPASQQLGPAFSEASSSRAKLAHDPLAEFYDQAKAEQMKEKQRVVSEAESDEEDVIPEIQPRKRGWTCDNPEAQITDCPNQDVIDKGRPHTQYSFACKLTPSIQLTELMKLHEAKPSEDDRWRVFAYSKEYAPWKKQVKFAIVEILETGKLRRIEYERTGDVVAAALFQGIYGVGRSTAYKWYNAGCRTLDDIRQGKGGVKLSAVQEIGLKYYDDINSRMPREEAKAIYDIIKPIGVLGRLIQELHAVGVLTEDLALPEEIDDLEGVYRGLCRLPNVPNSKRRRIDFLTVPYHSRGAALIYYTFNRAMRLKANVMGYSLNQRGLFGNVVRDPRDRRVKLNRVRTQTMTTNVIIRLALLYSQVSGTTKVTIQIDSLARFETRPRGRDHPTHRRRPPNTDHIPIFLFAPCSTTTLQLRQEAPRLYTPTPPATRTIQTMHYNKILTVLFTTLFAFACHGVNANSHHGDATWYTPGLGSCGEENTESQYVVALSLEENSGHHRCHQHITIHYHGRSVRALVVDSCPGCSRYSLDLSPAAFEALAPLGVGRIKVNWNYSS</sequence>
<dbReference type="HOGENOM" id="CLU_291510_0_0_1"/>
<feature type="compositionally biased region" description="Polar residues" evidence="7">
    <location>
        <begin position="257"/>
        <end position="271"/>
    </location>
</feature>
<dbReference type="SMART" id="SM00483">
    <property type="entry name" value="POLXc"/>
    <property type="match status" value="1"/>
</dbReference>
<dbReference type="FunFam" id="1.10.150.20:FF:000010">
    <property type="entry name" value="DNA polymerase lambda"/>
    <property type="match status" value="1"/>
</dbReference>
<dbReference type="InterPro" id="IPR036420">
    <property type="entry name" value="BRCT_dom_sf"/>
</dbReference>
<dbReference type="STRING" id="240176.A8NI67"/>
<dbReference type="PROSITE" id="PS50172">
    <property type="entry name" value="BRCT"/>
    <property type="match status" value="1"/>
</dbReference>
<feature type="region of interest" description="Disordered" evidence="7">
    <location>
        <begin position="233"/>
        <end position="281"/>
    </location>
</feature>
<dbReference type="CDD" id="cd00141">
    <property type="entry name" value="NT_POLXc"/>
    <property type="match status" value="1"/>
</dbReference>
<evidence type="ECO:0000313" key="9">
    <source>
        <dbReference type="EMBL" id="EAU87950.2"/>
    </source>
</evidence>
<feature type="compositionally biased region" description="Polar residues" evidence="7">
    <location>
        <begin position="495"/>
        <end position="510"/>
    </location>
</feature>
<evidence type="ECO:0000256" key="4">
    <source>
        <dbReference type="ARBA" id="ARBA00022695"/>
    </source>
</evidence>
<dbReference type="InterPro" id="IPR043519">
    <property type="entry name" value="NT_sf"/>
</dbReference>
<evidence type="ECO:0000313" key="10">
    <source>
        <dbReference type="Proteomes" id="UP000001861"/>
    </source>
</evidence>
<dbReference type="SUPFAM" id="SSF81301">
    <property type="entry name" value="Nucleotidyltransferase"/>
    <property type="match status" value="1"/>
</dbReference>
<feature type="compositionally biased region" description="Basic and acidic residues" evidence="7">
    <location>
        <begin position="439"/>
        <end position="448"/>
    </location>
</feature>
<evidence type="ECO:0000259" key="8">
    <source>
        <dbReference type="PROSITE" id="PS50172"/>
    </source>
</evidence>
<evidence type="ECO:0000256" key="2">
    <source>
        <dbReference type="ARBA" id="ARBA00008323"/>
    </source>
</evidence>
<dbReference type="GO" id="GO:0006303">
    <property type="term" value="P:double-strand break repair via nonhomologous end joining"/>
    <property type="evidence" value="ECO:0007669"/>
    <property type="project" value="TreeGrafter"/>
</dbReference>
<dbReference type="InParanoid" id="A8NI67"/>
<evidence type="ECO:0000256" key="3">
    <source>
        <dbReference type="ARBA" id="ARBA00022679"/>
    </source>
</evidence>
<evidence type="ECO:0000256" key="6">
    <source>
        <dbReference type="ARBA" id="ARBA00023242"/>
    </source>
</evidence>
<feature type="region of interest" description="Disordered" evidence="7">
    <location>
        <begin position="117"/>
        <end position="148"/>
    </location>
</feature>
<dbReference type="GO" id="GO:0003677">
    <property type="term" value="F:DNA binding"/>
    <property type="evidence" value="ECO:0007669"/>
    <property type="project" value="InterPro"/>
</dbReference>
<keyword evidence="3" id="KW-0808">Transferase</keyword>
<protein>
    <submittedName>
        <fullName evidence="9">DNA polymerase lambda</fullName>
    </submittedName>
</protein>
<dbReference type="Gene3D" id="3.30.460.10">
    <property type="entry name" value="Beta Polymerase, domain 2"/>
    <property type="match status" value="1"/>
</dbReference>
<dbReference type="CDD" id="cd22191">
    <property type="entry name" value="DPBB_RlpA_EXP_N-like"/>
    <property type="match status" value="1"/>
</dbReference>
<dbReference type="EMBL" id="AACS02000010">
    <property type="protein sequence ID" value="EAU87950.2"/>
    <property type="molecule type" value="Genomic_DNA"/>
</dbReference>
<dbReference type="VEuPathDB" id="FungiDB:CC1G_01597"/>
<dbReference type="OMA" id="WRVFSYG"/>
<dbReference type="GO" id="GO:0005634">
    <property type="term" value="C:nucleus"/>
    <property type="evidence" value="ECO:0007669"/>
    <property type="project" value="UniProtKB-SubCell"/>
</dbReference>
<dbReference type="SUPFAM" id="SSF52113">
    <property type="entry name" value="BRCT domain"/>
    <property type="match status" value="1"/>
</dbReference>
<dbReference type="Gene3D" id="2.40.40.10">
    <property type="entry name" value="RlpA-like domain"/>
    <property type="match status" value="1"/>
</dbReference>
<keyword evidence="10" id="KW-1185">Reference proteome</keyword>
<keyword evidence="6" id="KW-0539">Nucleus</keyword>
<feature type="region of interest" description="Disordered" evidence="7">
    <location>
        <begin position="483"/>
        <end position="510"/>
    </location>
</feature>
<dbReference type="GO" id="GO:0046872">
    <property type="term" value="F:metal ion binding"/>
    <property type="evidence" value="ECO:0007669"/>
    <property type="project" value="UniProtKB-KW"/>
</dbReference>
<gene>
    <name evidence="9" type="ORF">CC1G_01597</name>
</gene>
<dbReference type="RefSeq" id="XP_001833920.2">
    <property type="nucleotide sequence ID" value="XM_001833868.2"/>
</dbReference>
<dbReference type="Proteomes" id="UP000001861">
    <property type="component" value="Unassembled WGS sequence"/>
</dbReference>
<dbReference type="GeneID" id="6010424"/>
<keyword evidence="4" id="KW-0548">Nucleotidyltransferase</keyword>
<dbReference type="InterPro" id="IPR022312">
    <property type="entry name" value="DNA_pol_X"/>
</dbReference>
<dbReference type="InterPro" id="IPR009009">
    <property type="entry name" value="RlpA-like_DPBB"/>
</dbReference>
<accession>A8NI67</accession>
<organism evidence="9 10">
    <name type="scientific">Coprinopsis cinerea (strain Okayama-7 / 130 / ATCC MYA-4618 / FGSC 9003)</name>
    <name type="common">Inky cap fungus</name>
    <name type="synonym">Hormographiella aspergillata</name>
    <dbReference type="NCBI Taxonomy" id="240176"/>
    <lineage>
        <taxon>Eukaryota</taxon>
        <taxon>Fungi</taxon>
        <taxon>Dikarya</taxon>
        <taxon>Basidiomycota</taxon>
        <taxon>Agaricomycotina</taxon>
        <taxon>Agaricomycetes</taxon>
        <taxon>Agaricomycetidae</taxon>
        <taxon>Agaricales</taxon>
        <taxon>Agaricineae</taxon>
        <taxon>Psathyrellaceae</taxon>
        <taxon>Coprinopsis</taxon>
    </lineage>
</organism>
<dbReference type="PANTHER" id="PTHR11276">
    <property type="entry name" value="DNA POLYMERASE TYPE-X FAMILY MEMBER"/>
    <property type="match status" value="1"/>
</dbReference>
<dbReference type="Pfam" id="PF03330">
    <property type="entry name" value="DPBB_1"/>
    <property type="match status" value="1"/>
</dbReference>
<feature type="compositionally biased region" description="Polar residues" evidence="7">
    <location>
        <begin position="118"/>
        <end position="127"/>
    </location>
</feature>
<proteinExistence type="inferred from homology"/>
<dbReference type="SUPFAM" id="SSF50685">
    <property type="entry name" value="Barwin-like endoglucanases"/>
    <property type="match status" value="1"/>
</dbReference>
<dbReference type="OrthoDB" id="205514at2759"/>
<feature type="region of interest" description="Disordered" evidence="7">
    <location>
        <begin position="35"/>
        <end position="102"/>
    </location>
</feature>
<dbReference type="Gene3D" id="1.10.150.20">
    <property type="entry name" value="5' to 3' exonuclease, C-terminal subdomain"/>
    <property type="match status" value="1"/>
</dbReference>
<comment type="caution">
    <text evidence="9">The sequence shown here is derived from an EMBL/GenBank/DDBJ whole genome shotgun (WGS) entry which is preliminary data.</text>
</comment>
<dbReference type="InterPro" id="IPR018944">
    <property type="entry name" value="DNA_pol_lambd_fingers_domain"/>
</dbReference>
<dbReference type="eggNOG" id="KOG2534">
    <property type="taxonomic scope" value="Eukaryota"/>
</dbReference>
<dbReference type="SUPFAM" id="SSF81585">
    <property type="entry name" value="PsbU/PolX domain-like"/>
    <property type="match status" value="1"/>
</dbReference>
<feature type="region of interest" description="Disordered" evidence="7">
    <location>
        <begin position="434"/>
        <end position="470"/>
    </location>
</feature>
<evidence type="ECO:0000256" key="1">
    <source>
        <dbReference type="ARBA" id="ARBA00004123"/>
    </source>
</evidence>
<dbReference type="KEGG" id="cci:CC1G_01597"/>
<comment type="similarity">
    <text evidence="2">Belongs to the DNA polymerase type-X family.</text>
</comment>
<feature type="domain" description="BRCT" evidence="8">
    <location>
        <begin position="305"/>
        <end position="388"/>
    </location>
</feature>
<dbReference type="AlphaFoldDB" id="A8NI67"/>